<feature type="region of interest" description="Disordered" evidence="1">
    <location>
        <begin position="469"/>
        <end position="508"/>
    </location>
</feature>
<feature type="compositionally biased region" description="Polar residues" evidence="1">
    <location>
        <begin position="41"/>
        <end position="51"/>
    </location>
</feature>
<gene>
    <name evidence="2" type="ORF">GBAR_LOCUS18037</name>
</gene>
<dbReference type="Proteomes" id="UP001174909">
    <property type="component" value="Unassembled WGS sequence"/>
</dbReference>
<feature type="compositionally biased region" description="Low complexity" evidence="1">
    <location>
        <begin position="53"/>
        <end position="63"/>
    </location>
</feature>
<organism evidence="2 3">
    <name type="scientific">Geodia barretti</name>
    <name type="common">Barrett's horny sponge</name>
    <dbReference type="NCBI Taxonomy" id="519541"/>
    <lineage>
        <taxon>Eukaryota</taxon>
        <taxon>Metazoa</taxon>
        <taxon>Porifera</taxon>
        <taxon>Demospongiae</taxon>
        <taxon>Heteroscleromorpha</taxon>
        <taxon>Tetractinellida</taxon>
        <taxon>Astrophorina</taxon>
        <taxon>Geodiidae</taxon>
        <taxon>Geodia</taxon>
    </lineage>
</organism>
<sequence length="549" mass="61032">MSRKSLSLAGKGVRKRKSVRHKQSGGSWRTSINSYFGGKSLPSQPTLSHFIQKSKASTSQSSAGLPLPLDQIALNDRDNPSSNPELPTVSSVPFETISEAENAPLHCTGVHGELKHSVFRKLKSDIDPNDEESCVSPQNLKRDTTKCTTVLSDESQNLTPLETECDEKCSKEEPTECIAEEQSPPRSQKPSARPPLSEVLVEPSLVKFKTGLNPFAKLNPQSASSPVVSHSPAPSLANEPGPSVRKTGLSLKIRKRRFVMSPSKPRQEKPVKQVMKVDENYTLSSTPPLFATPSHSHISTSSRIPTLTSPSLFSPGDRNLLQQYSTVKESADLQPTDFSFSLFDDVLDQSSCDVPSKPHDFTTRSHDLFDQSHDSFDELLRQASNSSLRNPNDTNEVTTSDSSLGLRNDITRGSHDLSRHLVLEVVVQEWDGGGGGGRARPELMLRLLDQSTLKESVVHLRDEWLVELSSSSDRDPNPSMYIRSYSGSQSNHWDRNEHASQDTRSLVTPDPLVDCSSRYRHRLLKMAALMSQTLCHEHSRRRRKRQHYT</sequence>
<feature type="compositionally biased region" description="Basic residues" evidence="1">
    <location>
        <begin position="12"/>
        <end position="23"/>
    </location>
</feature>
<reference evidence="2" key="1">
    <citation type="submission" date="2023-03" db="EMBL/GenBank/DDBJ databases">
        <authorList>
            <person name="Steffen K."/>
            <person name="Cardenas P."/>
        </authorList>
    </citation>
    <scope>NUCLEOTIDE SEQUENCE</scope>
</reference>
<evidence type="ECO:0000313" key="3">
    <source>
        <dbReference type="Proteomes" id="UP001174909"/>
    </source>
</evidence>
<name>A0AA35SL10_GEOBA</name>
<feature type="compositionally biased region" description="Polar residues" evidence="1">
    <location>
        <begin position="24"/>
        <end position="34"/>
    </location>
</feature>
<proteinExistence type="predicted"/>
<evidence type="ECO:0000313" key="2">
    <source>
        <dbReference type="EMBL" id="CAI8031828.1"/>
    </source>
</evidence>
<feature type="compositionally biased region" description="Polar residues" evidence="1">
    <location>
        <begin position="80"/>
        <end position="89"/>
    </location>
</feature>
<feature type="region of interest" description="Disordered" evidence="1">
    <location>
        <begin position="1"/>
        <end position="89"/>
    </location>
</feature>
<feature type="region of interest" description="Disordered" evidence="1">
    <location>
        <begin position="166"/>
        <end position="196"/>
    </location>
</feature>
<dbReference type="AlphaFoldDB" id="A0AA35SL10"/>
<accession>A0AA35SL10</accession>
<keyword evidence="3" id="KW-1185">Reference proteome</keyword>
<feature type="region of interest" description="Disordered" evidence="1">
    <location>
        <begin position="219"/>
        <end position="247"/>
    </location>
</feature>
<feature type="compositionally biased region" description="Low complexity" evidence="1">
    <location>
        <begin position="222"/>
        <end position="235"/>
    </location>
</feature>
<dbReference type="EMBL" id="CASHTH010002570">
    <property type="protein sequence ID" value="CAI8031828.1"/>
    <property type="molecule type" value="Genomic_DNA"/>
</dbReference>
<feature type="compositionally biased region" description="Basic and acidic residues" evidence="1">
    <location>
        <begin position="492"/>
        <end position="501"/>
    </location>
</feature>
<comment type="caution">
    <text evidence="2">The sequence shown here is derived from an EMBL/GenBank/DDBJ whole genome shotgun (WGS) entry which is preliminary data.</text>
</comment>
<evidence type="ECO:0000256" key="1">
    <source>
        <dbReference type="SAM" id="MobiDB-lite"/>
    </source>
</evidence>
<protein>
    <submittedName>
        <fullName evidence="2">Uncharacterized protein</fullName>
    </submittedName>
</protein>